<comment type="similarity">
    <text evidence="6">Belongs to the peptidase M48 family.</text>
</comment>
<sequence length="330" mass="35884">MSKSVIRTSFVGPVVLLLLCACSPAQADDQAETDQPGETTDTGPAVDTTSGTVLNTDRLQREPDRYAEFRRRLLDHQARAARVDRISRRLRVANAPLCQRTRLDAGLSVHSLLDYPEGIRPLALHFLPLSERGQSIRSIVPGSPGDRARLQPGETILSGWPIEDDAPLVLRGDEGPETVRLEAELACIAPTYVIASDRLNASTDGRDIELSTALIDQVGDDAGLALIIAHEMSHALRGHTSDMSRWDMELQADGDALILMHNAGYDVATTVASWEAGIEIHRESQSLSATHPPVSIRLQNLQRRLAWIEAAPEGRLDLPDRLASGSGPGR</sequence>
<reference evidence="10" key="1">
    <citation type="journal article" date="2014" name="Int. J. Syst. Evol. Microbiol.">
        <title>Complete genome of a new Firmicutes species belonging to the dominant human colonic microbiota ('Ruminococcus bicirculans') reveals two chromosomes and a selective capacity to utilize plant glucans.</title>
        <authorList>
            <consortium name="NISC Comparative Sequencing Program"/>
            <person name="Wegmann U."/>
            <person name="Louis P."/>
            <person name="Goesmann A."/>
            <person name="Henrissat B."/>
            <person name="Duncan S.H."/>
            <person name="Flint H.J."/>
        </authorList>
    </citation>
    <scope>NUCLEOTIDE SEQUENCE</scope>
    <source>
        <strain evidence="10">NBRC 108216</strain>
    </source>
</reference>
<keyword evidence="11" id="KW-1185">Reference proteome</keyword>
<protein>
    <recommendedName>
        <fullName evidence="9">Peptidase M48 domain-containing protein</fullName>
    </recommendedName>
</protein>
<dbReference type="InterPro" id="IPR001915">
    <property type="entry name" value="Peptidase_M48"/>
</dbReference>
<dbReference type="Proteomes" id="UP001161390">
    <property type="component" value="Unassembled WGS sequence"/>
</dbReference>
<evidence type="ECO:0000256" key="2">
    <source>
        <dbReference type="ARBA" id="ARBA00022723"/>
    </source>
</evidence>
<feature type="domain" description="Peptidase M48" evidence="9">
    <location>
        <begin position="247"/>
        <end position="304"/>
    </location>
</feature>
<dbReference type="Pfam" id="PF01435">
    <property type="entry name" value="Peptidase_M48"/>
    <property type="match status" value="2"/>
</dbReference>
<feature type="region of interest" description="Disordered" evidence="7">
    <location>
        <begin position="29"/>
        <end position="51"/>
    </location>
</feature>
<comment type="cofactor">
    <cofactor evidence="6">
        <name>Zn(2+)</name>
        <dbReference type="ChEBI" id="CHEBI:29105"/>
    </cofactor>
    <text evidence="6">Binds 1 zinc ion per subunit.</text>
</comment>
<dbReference type="PANTHER" id="PTHR22726">
    <property type="entry name" value="METALLOENDOPEPTIDASE OMA1"/>
    <property type="match status" value="1"/>
</dbReference>
<name>A0ABQ5UZC3_9PROT</name>
<keyword evidence="2" id="KW-0479">Metal-binding</keyword>
<proteinExistence type="inferred from homology"/>
<feature type="signal peptide" evidence="8">
    <location>
        <begin position="1"/>
        <end position="27"/>
    </location>
</feature>
<evidence type="ECO:0000256" key="5">
    <source>
        <dbReference type="ARBA" id="ARBA00023049"/>
    </source>
</evidence>
<keyword evidence="3 6" id="KW-0378">Hydrolase</keyword>
<feature type="chain" id="PRO_5045945555" description="Peptidase M48 domain-containing protein" evidence="8">
    <location>
        <begin position="28"/>
        <end position="330"/>
    </location>
</feature>
<evidence type="ECO:0000313" key="11">
    <source>
        <dbReference type="Proteomes" id="UP001161390"/>
    </source>
</evidence>
<organism evidence="10 11">
    <name type="scientific">Algimonas porphyrae</name>
    <dbReference type="NCBI Taxonomy" id="1128113"/>
    <lineage>
        <taxon>Bacteria</taxon>
        <taxon>Pseudomonadati</taxon>
        <taxon>Pseudomonadota</taxon>
        <taxon>Alphaproteobacteria</taxon>
        <taxon>Maricaulales</taxon>
        <taxon>Robiginitomaculaceae</taxon>
        <taxon>Algimonas</taxon>
    </lineage>
</organism>
<reference evidence="10" key="2">
    <citation type="submission" date="2023-01" db="EMBL/GenBank/DDBJ databases">
        <title>Draft genome sequence of Algimonas porphyrae strain NBRC 108216.</title>
        <authorList>
            <person name="Sun Q."/>
            <person name="Mori K."/>
        </authorList>
    </citation>
    <scope>NUCLEOTIDE SEQUENCE</scope>
    <source>
        <strain evidence="10">NBRC 108216</strain>
    </source>
</reference>
<dbReference type="Gene3D" id="3.30.2010.10">
    <property type="entry name" value="Metalloproteases ('zincins'), catalytic domain"/>
    <property type="match status" value="1"/>
</dbReference>
<keyword evidence="8" id="KW-0732">Signal</keyword>
<evidence type="ECO:0000313" key="10">
    <source>
        <dbReference type="EMBL" id="GLQ20640.1"/>
    </source>
</evidence>
<evidence type="ECO:0000256" key="8">
    <source>
        <dbReference type="SAM" id="SignalP"/>
    </source>
</evidence>
<evidence type="ECO:0000256" key="4">
    <source>
        <dbReference type="ARBA" id="ARBA00022833"/>
    </source>
</evidence>
<dbReference type="InterPro" id="IPR051156">
    <property type="entry name" value="Mito/Outer_Membr_Metalloprot"/>
</dbReference>
<evidence type="ECO:0000256" key="3">
    <source>
        <dbReference type="ARBA" id="ARBA00022801"/>
    </source>
</evidence>
<dbReference type="EMBL" id="BSNJ01000003">
    <property type="protein sequence ID" value="GLQ20640.1"/>
    <property type="molecule type" value="Genomic_DNA"/>
</dbReference>
<evidence type="ECO:0000256" key="1">
    <source>
        <dbReference type="ARBA" id="ARBA00022670"/>
    </source>
</evidence>
<dbReference type="PROSITE" id="PS51257">
    <property type="entry name" value="PROKAR_LIPOPROTEIN"/>
    <property type="match status" value="1"/>
</dbReference>
<keyword evidence="4 6" id="KW-0862">Zinc</keyword>
<evidence type="ECO:0000259" key="9">
    <source>
        <dbReference type="Pfam" id="PF01435"/>
    </source>
</evidence>
<comment type="caution">
    <text evidence="10">The sequence shown here is derived from an EMBL/GenBank/DDBJ whole genome shotgun (WGS) entry which is preliminary data.</text>
</comment>
<evidence type="ECO:0000256" key="7">
    <source>
        <dbReference type="SAM" id="MobiDB-lite"/>
    </source>
</evidence>
<dbReference type="RefSeq" id="WP_284371391.1">
    <property type="nucleotide sequence ID" value="NZ_BSNJ01000003.1"/>
</dbReference>
<keyword evidence="1 6" id="KW-0645">Protease</keyword>
<evidence type="ECO:0000256" key="6">
    <source>
        <dbReference type="RuleBase" id="RU003983"/>
    </source>
</evidence>
<feature type="domain" description="Peptidase M48" evidence="9">
    <location>
        <begin position="192"/>
        <end position="241"/>
    </location>
</feature>
<dbReference type="PANTHER" id="PTHR22726:SF18">
    <property type="entry name" value="PEPTIDASE M48 DOMAIN-CONTAINING PROTEIN"/>
    <property type="match status" value="1"/>
</dbReference>
<keyword evidence="5 6" id="KW-0482">Metalloprotease</keyword>
<accession>A0ABQ5UZC3</accession>
<feature type="compositionally biased region" description="Polar residues" evidence="7">
    <location>
        <begin position="36"/>
        <end position="51"/>
    </location>
</feature>
<gene>
    <name evidence="10" type="ORF">GCM10007854_15950</name>
</gene>